<reference evidence="1 2" key="1">
    <citation type="submission" date="2018-07" db="EMBL/GenBank/DDBJ databases">
        <authorList>
            <person name="Burke E.M."/>
            <person name="Good S."/>
            <person name="Jeffords E.T."/>
            <person name="Pearson M."/>
            <person name="Sohlstrom A."/>
            <person name="Westholm D.E."/>
            <person name="Butela K.A."/>
            <person name="Garlena R.A."/>
            <person name="Russell D.A."/>
            <person name="Pope W.H."/>
            <person name="Jacobs-Sera D."/>
            <person name="Hatfull G.F."/>
        </authorList>
    </citation>
    <scope>NUCLEOTIDE SEQUENCE [LARGE SCALE GENOMIC DNA]</scope>
</reference>
<dbReference type="EMBL" id="MH669007">
    <property type="protein sequence ID" value="AXQ61398.1"/>
    <property type="molecule type" value="Genomic_DNA"/>
</dbReference>
<accession>A0A385DRG5</accession>
<dbReference type="RefSeq" id="YP_010098056.1">
    <property type="nucleotide sequence ID" value="NC_055763.1"/>
</dbReference>
<gene>
    <name evidence="1" type="primary">79</name>
    <name evidence="1" type="ORF">SEA_MARIETTA_79</name>
</gene>
<evidence type="ECO:0000313" key="2">
    <source>
        <dbReference type="Proteomes" id="UP000263654"/>
    </source>
</evidence>
<dbReference type="GeneID" id="65115724"/>
<keyword evidence="2" id="KW-1185">Reference proteome</keyword>
<dbReference type="Proteomes" id="UP000263654">
    <property type="component" value="Segment"/>
</dbReference>
<organism evidence="1 2">
    <name type="scientific">Gordonia phage Marietta</name>
    <dbReference type="NCBI Taxonomy" id="2301558"/>
    <lineage>
        <taxon>Viruses</taxon>
        <taxon>Duplodnaviria</taxon>
        <taxon>Heunggongvirae</taxon>
        <taxon>Uroviricota</taxon>
        <taxon>Caudoviricetes</taxon>
        <taxon>Zierdtviridae</taxon>
        <taxon>Emilbogenvirinae</taxon>
        <taxon>Sukkupivirus</taxon>
        <taxon>Sukkupivirus marietta</taxon>
    </lineage>
</organism>
<protein>
    <submittedName>
        <fullName evidence="1">Uncharacterized protein</fullName>
    </submittedName>
</protein>
<sequence length="130" mass="14392">MTTAIATRVESGPLRVDVERVGDTVATLTAAGYVWQVIADGDDTYPRVRVTCHGRKVSRLFDRWQYPRADVWHAVGVAGVRLMTRADVVEIDHEPAGLGAASYVGRRPLPDHERHAVESATRLYVVRDLA</sequence>
<dbReference type="KEGG" id="vg:65115724"/>
<evidence type="ECO:0000313" key="1">
    <source>
        <dbReference type="EMBL" id="AXQ61398.1"/>
    </source>
</evidence>
<proteinExistence type="predicted"/>
<name>A0A385DRG5_9CAUD</name>